<sequence>MTEIICITTYPPRECGIATFSDDLIHAIETKFACSFTIKVCALASSSEQHIYNDQVKYILDTSKANEYNNIADRINEDSEVKMVLIQHEFGLYAEHKEAFLAFVHCIKKPVLIVFHTVLPHPSLTQKKYLIRLIDGCSAVIVMTQTSAGILEGDYGIEKEKINIIPHGTHLVSHKDKKKLKAKYNVTGRRILSTFGLLSPGKSIETTLEALPAIIKKNPNVLFLIIGKTHPTIIKQVGETYRNMLQNKIIELGITHSVRFVNLYLELPILLEYLQLTDVYLFTSDDPNQAVSGTFVYALSCGCPIIATPIPHALELLKDNSGLIFDFNNSTQLAEATNRLLGNEKLRSKMRIAGLQKTAATAWENTAIAYAHLFNKVLEKEQSLIYSLPPISIAHIKRMSRSFGMIQFSKGNRPDIKTGYTLDDNVRALMALCHVYVRTKDPSCEKYIKKYLTFIRYCQQPDGSFLNYVDKQLAFTTQNAEINLEDSNARAIYALGYFISLRGKFPDVWTEDATEIIEQTFDMIMKMKSPRSIAYIIKGLY</sequence>
<dbReference type="SUPFAM" id="SSF81853">
    <property type="entry name" value="Family 10 polysaccharide lyase"/>
    <property type="match status" value="1"/>
</dbReference>
<dbReference type="SUPFAM" id="SSF53756">
    <property type="entry name" value="UDP-Glycosyltransferase/glycogen phosphorylase"/>
    <property type="match status" value="1"/>
</dbReference>
<comment type="caution">
    <text evidence="2">The sequence shown here is derived from an EMBL/GenBank/DDBJ whole genome shotgun (WGS) entry which is preliminary data.</text>
</comment>
<evidence type="ECO:0000259" key="1">
    <source>
        <dbReference type="Pfam" id="PF00534"/>
    </source>
</evidence>
<dbReference type="EMBL" id="DPVG01000058">
    <property type="protein sequence ID" value="HCK23472.1"/>
    <property type="molecule type" value="Genomic_DNA"/>
</dbReference>
<gene>
    <name evidence="2" type="ORF">DHW31_01585</name>
</gene>
<dbReference type="PANTHER" id="PTHR12526:SF572">
    <property type="entry name" value="BLL5144 PROTEIN"/>
    <property type="match status" value="1"/>
</dbReference>
<reference evidence="2 3" key="1">
    <citation type="journal article" date="2018" name="Nat. Biotechnol.">
        <title>A standardized bacterial taxonomy based on genome phylogeny substantially revises the tree of life.</title>
        <authorList>
            <person name="Parks D.H."/>
            <person name="Chuvochina M."/>
            <person name="Waite D.W."/>
            <person name="Rinke C."/>
            <person name="Skarshewski A."/>
            <person name="Chaumeil P.A."/>
            <person name="Hugenholtz P."/>
        </authorList>
    </citation>
    <scope>NUCLEOTIDE SEQUENCE [LARGE SCALE GENOMIC DNA]</scope>
    <source>
        <strain evidence="2">UBA9667</strain>
    </source>
</reference>
<dbReference type="InterPro" id="IPR001296">
    <property type="entry name" value="Glyco_trans_1"/>
</dbReference>
<dbReference type="PANTHER" id="PTHR12526">
    <property type="entry name" value="GLYCOSYLTRANSFERASE"/>
    <property type="match status" value="1"/>
</dbReference>
<evidence type="ECO:0000313" key="2">
    <source>
        <dbReference type="EMBL" id="HCK23472.1"/>
    </source>
</evidence>
<dbReference type="AlphaFoldDB" id="A0A3D2SB38"/>
<name>A0A3D2SB38_9BACE</name>
<feature type="domain" description="Glycosyl transferase family 1" evidence="1">
    <location>
        <begin position="177"/>
        <end position="354"/>
    </location>
</feature>
<dbReference type="Gene3D" id="3.40.50.2000">
    <property type="entry name" value="Glycogen Phosphorylase B"/>
    <property type="match status" value="2"/>
</dbReference>
<dbReference type="Pfam" id="PF00534">
    <property type="entry name" value="Glycos_transf_1"/>
    <property type="match status" value="1"/>
</dbReference>
<proteinExistence type="predicted"/>
<dbReference type="GO" id="GO:0016757">
    <property type="term" value="F:glycosyltransferase activity"/>
    <property type="evidence" value="ECO:0007669"/>
    <property type="project" value="UniProtKB-KW"/>
</dbReference>
<protein>
    <submittedName>
        <fullName evidence="2">Mannosyltransferase</fullName>
    </submittedName>
</protein>
<organism evidence="2 3">
    <name type="scientific">Bacteroides graminisolvens</name>
    <dbReference type="NCBI Taxonomy" id="477666"/>
    <lineage>
        <taxon>Bacteria</taxon>
        <taxon>Pseudomonadati</taxon>
        <taxon>Bacteroidota</taxon>
        <taxon>Bacteroidia</taxon>
        <taxon>Bacteroidales</taxon>
        <taxon>Bacteroidaceae</taxon>
        <taxon>Bacteroides</taxon>
    </lineage>
</organism>
<feature type="non-terminal residue" evidence="2">
    <location>
        <position position="541"/>
    </location>
</feature>
<accession>A0A3D2SB38</accession>
<evidence type="ECO:0000313" key="3">
    <source>
        <dbReference type="Proteomes" id="UP000263098"/>
    </source>
</evidence>
<keyword evidence="2" id="KW-0808">Transferase</keyword>
<dbReference type="Proteomes" id="UP000263098">
    <property type="component" value="Unassembled WGS sequence"/>
</dbReference>
<keyword evidence="2" id="KW-0328">Glycosyltransferase</keyword>